<dbReference type="PANTHER" id="PTHR43213">
    <property type="entry name" value="BIFUNCTIONAL DTTP/UTP PYROPHOSPHATASE/METHYLTRANSFERASE PROTEIN-RELATED"/>
    <property type="match status" value="1"/>
</dbReference>
<feature type="region of interest" description="Disordered" evidence="2">
    <location>
        <begin position="185"/>
        <end position="205"/>
    </location>
</feature>
<dbReference type="Pfam" id="PF02545">
    <property type="entry name" value="Maf"/>
    <property type="match status" value="1"/>
</dbReference>
<dbReference type="InterPro" id="IPR029001">
    <property type="entry name" value="ITPase-like_fam"/>
</dbReference>
<dbReference type="EMBL" id="HBIU01023772">
    <property type="protein sequence ID" value="CAE0632353.1"/>
    <property type="molecule type" value="Transcribed_RNA"/>
</dbReference>
<evidence type="ECO:0000256" key="1">
    <source>
        <dbReference type="ARBA" id="ARBA00022801"/>
    </source>
</evidence>
<dbReference type="Gene3D" id="3.90.950.10">
    <property type="match status" value="1"/>
</dbReference>
<dbReference type="InterPro" id="IPR003697">
    <property type="entry name" value="Maf-like"/>
</dbReference>
<accession>A0A7S4D724</accession>
<protein>
    <submittedName>
        <fullName evidence="3">Uncharacterized protein</fullName>
    </submittedName>
</protein>
<name>A0A7S4D724_HETAK</name>
<organism evidence="3">
    <name type="scientific">Heterosigma akashiwo</name>
    <name type="common">Chromophytic alga</name>
    <name type="synonym">Heterosigma carterae</name>
    <dbReference type="NCBI Taxonomy" id="2829"/>
    <lineage>
        <taxon>Eukaryota</taxon>
        <taxon>Sar</taxon>
        <taxon>Stramenopiles</taxon>
        <taxon>Ochrophyta</taxon>
        <taxon>Raphidophyceae</taxon>
        <taxon>Chattonellales</taxon>
        <taxon>Chattonellaceae</taxon>
        <taxon>Heterosigma</taxon>
    </lineage>
</organism>
<dbReference type="AlphaFoldDB" id="A0A7S4D724"/>
<sequence length="382" mass="41162">MSISPKVASRLSEEVKVSNAESPDFERPSPRGRFRPPRLDEANEIPFDQSFPAAKSPVMPLSPTDAVISPTTRALCGRKGQKKDTSFRKAALNNAMSKALQQNTGIMHTSRLSKEQEIMLRSSSTSRDVSMSPPNYVGDKESLFALPIRPKPLEARNRRFILGSSCPKKEQVLREAGWVFDRRVPPEDYAARPPPPPGEGKEEKGEGALDVFDLAVEAAAAKARAIAADLDDGEPTLILCGTQLVVIGDILDNNSVATVPETAEQARAWLRRLSGGRARTVSALAALNAACPSGAPQEGADVATLFFDELAPEAIERILQRPGTYTSAGAMDVRDPDIRAAVNHVDGEPDSVFGLPLDVACDLVVKACREGDAELVEEIQSK</sequence>
<feature type="region of interest" description="Disordered" evidence="2">
    <location>
        <begin position="1"/>
        <end position="60"/>
    </location>
</feature>
<reference evidence="3" key="1">
    <citation type="submission" date="2021-01" db="EMBL/GenBank/DDBJ databases">
        <authorList>
            <person name="Corre E."/>
            <person name="Pelletier E."/>
            <person name="Niang G."/>
            <person name="Scheremetjew M."/>
            <person name="Finn R."/>
            <person name="Kale V."/>
            <person name="Holt S."/>
            <person name="Cochrane G."/>
            <person name="Meng A."/>
            <person name="Brown T."/>
            <person name="Cohen L."/>
        </authorList>
    </citation>
    <scope>NUCLEOTIDE SEQUENCE</scope>
    <source>
        <strain evidence="3">CCMP3107</strain>
    </source>
</reference>
<dbReference type="GO" id="GO:0047429">
    <property type="term" value="F:nucleoside triphosphate diphosphatase activity"/>
    <property type="evidence" value="ECO:0007669"/>
    <property type="project" value="InterPro"/>
</dbReference>
<dbReference type="PANTHER" id="PTHR43213:SF4">
    <property type="entry name" value="7-METHYL-GTP PYROPHOSPHATASE"/>
    <property type="match status" value="1"/>
</dbReference>
<evidence type="ECO:0000256" key="2">
    <source>
        <dbReference type="SAM" id="MobiDB-lite"/>
    </source>
</evidence>
<proteinExistence type="predicted"/>
<gene>
    <name evidence="3" type="ORF">HAKA00212_LOCUS11058</name>
</gene>
<keyword evidence="1" id="KW-0378">Hydrolase</keyword>
<evidence type="ECO:0000313" key="3">
    <source>
        <dbReference type="EMBL" id="CAE0632353.1"/>
    </source>
</evidence>
<dbReference type="SUPFAM" id="SSF52972">
    <property type="entry name" value="ITPase-like"/>
    <property type="match status" value="1"/>
</dbReference>